<name>A0A9J6QSU6_9FIRM</name>
<feature type="coiled-coil region" evidence="1">
    <location>
        <begin position="4"/>
        <end position="31"/>
    </location>
</feature>
<evidence type="ECO:0000256" key="1">
    <source>
        <dbReference type="SAM" id="Coils"/>
    </source>
</evidence>
<dbReference type="AlphaFoldDB" id="A0A9J6QSU6"/>
<comment type="caution">
    <text evidence="2">The sequence shown here is derived from an EMBL/GenBank/DDBJ whole genome shotgun (WGS) entry which is preliminary data.</text>
</comment>
<reference evidence="2" key="1">
    <citation type="submission" date="2022-09" db="EMBL/GenBank/DDBJ databases">
        <title>Culturomic study of gut microbiota in children with autism spectrum disorder.</title>
        <authorList>
            <person name="Efimov B.A."/>
            <person name="Chaplin A.V."/>
            <person name="Sokolova S.R."/>
            <person name="Pikina A.P."/>
            <person name="Korzhanova M."/>
            <person name="Belova V."/>
            <person name="Korostin D."/>
        </authorList>
    </citation>
    <scope>NUCLEOTIDE SEQUENCE</scope>
    <source>
        <strain evidence="2">ASD5510</strain>
    </source>
</reference>
<dbReference type="EMBL" id="JAOSHN010000002">
    <property type="protein sequence ID" value="MCU7377567.1"/>
    <property type="molecule type" value="Genomic_DNA"/>
</dbReference>
<accession>A0A9J6QSU6</accession>
<sequence length="110" mass="12517">MDAIKNVLGMASRLEENIEQWEDVIDFTSIDEMADTLKAQGREMFHHILDCLDDAGLDIHDPLHMLLFIKKFDAALFEETFHPAAGKNEKAGRPLPSILRRRIEYNPAGP</sequence>
<keyword evidence="3" id="KW-1185">Reference proteome</keyword>
<gene>
    <name evidence="2" type="ORF">OBO34_04265</name>
</gene>
<protein>
    <submittedName>
        <fullName evidence="2">Uncharacterized protein</fullName>
    </submittedName>
</protein>
<dbReference type="RefSeq" id="WP_269478389.1">
    <property type="nucleotide sequence ID" value="NZ_JAOSHN010000002.1"/>
</dbReference>
<organism evidence="2 3">
    <name type="scientific">Hominibacterium faecale</name>
    <dbReference type="NCBI Taxonomy" id="2839743"/>
    <lineage>
        <taxon>Bacteria</taxon>
        <taxon>Bacillati</taxon>
        <taxon>Bacillota</taxon>
        <taxon>Clostridia</taxon>
        <taxon>Peptostreptococcales</taxon>
        <taxon>Anaerovoracaceae</taxon>
        <taxon>Hominibacterium</taxon>
    </lineage>
</organism>
<dbReference type="Proteomes" id="UP001065549">
    <property type="component" value="Unassembled WGS sequence"/>
</dbReference>
<evidence type="ECO:0000313" key="3">
    <source>
        <dbReference type="Proteomes" id="UP001065549"/>
    </source>
</evidence>
<proteinExistence type="predicted"/>
<evidence type="ECO:0000313" key="2">
    <source>
        <dbReference type="EMBL" id="MCU7377567.1"/>
    </source>
</evidence>
<keyword evidence="1" id="KW-0175">Coiled coil</keyword>